<evidence type="ECO:0000256" key="1">
    <source>
        <dbReference type="ARBA" id="ARBA00022723"/>
    </source>
</evidence>
<dbReference type="RefSeq" id="XP_010418878.1">
    <property type="nucleotide sequence ID" value="XM_010420576.1"/>
</dbReference>
<protein>
    <submittedName>
        <fullName evidence="8">Uncharacterized protein At4g04775-like</fullName>
    </submittedName>
</protein>
<keyword evidence="1" id="KW-0479">Metal-binding</keyword>
<dbReference type="Proteomes" id="UP000694864">
    <property type="component" value="Chromosome 7"/>
</dbReference>
<organism evidence="7 8">
    <name type="scientific">Camelina sativa</name>
    <name type="common">False flax</name>
    <name type="synonym">Myagrum sativum</name>
    <dbReference type="NCBI Taxonomy" id="90675"/>
    <lineage>
        <taxon>Eukaryota</taxon>
        <taxon>Viridiplantae</taxon>
        <taxon>Streptophyta</taxon>
        <taxon>Embryophyta</taxon>
        <taxon>Tracheophyta</taxon>
        <taxon>Spermatophyta</taxon>
        <taxon>Magnoliopsida</taxon>
        <taxon>eudicotyledons</taxon>
        <taxon>Gunneridae</taxon>
        <taxon>Pentapetalae</taxon>
        <taxon>rosids</taxon>
        <taxon>malvids</taxon>
        <taxon>Brassicales</taxon>
        <taxon>Brassicaceae</taxon>
        <taxon>Camelineae</taxon>
        <taxon>Camelina</taxon>
    </lineage>
</organism>
<feature type="coiled-coil region" evidence="5">
    <location>
        <begin position="80"/>
        <end position="134"/>
    </location>
</feature>
<feature type="domain" description="GRF-type" evidence="6">
    <location>
        <begin position="25"/>
        <end position="68"/>
    </location>
</feature>
<evidence type="ECO:0000256" key="5">
    <source>
        <dbReference type="SAM" id="Coils"/>
    </source>
</evidence>
<dbReference type="GeneID" id="104704500"/>
<proteinExistence type="predicted"/>
<keyword evidence="3" id="KW-0862">Zinc</keyword>
<evidence type="ECO:0000313" key="8">
    <source>
        <dbReference type="RefSeq" id="XP_010418878.1"/>
    </source>
</evidence>
<gene>
    <name evidence="8" type="primary">LOC104704500</name>
</gene>
<keyword evidence="2 4" id="KW-0863">Zinc-finger</keyword>
<sequence length="154" mass="17770">MSQLSSAGSSGLTSRSSQVGVLSRCWCGGAITTYTSKTDENPYRRFYRCVVGVKEKKEKPMFRWVDDALLEEIRIVESKQNQLLEDLKNMVTNNVELQKEMVREMEEKVEKNMIEIMRQELMDAKESMENSNKKRICVLVVVAVSMAWLYGKMI</sequence>
<dbReference type="PROSITE" id="PS51999">
    <property type="entry name" value="ZF_GRF"/>
    <property type="match status" value="1"/>
</dbReference>
<evidence type="ECO:0000256" key="4">
    <source>
        <dbReference type="PROSITE-ProRule" id="PRU01343"/>
    </source>
</evidence>
<reference evidence="7" key="1">
    <citation type="journal article" date="2014" name="Nat. Commun.">
        <title>The emerging biofuel crop Camelina sativa retains a highly undifferentiated hexaploid genome structure.</title>
        <authorList>
            <person name="Kagale S."/>
            <person name="Koh C."/>
            <person name="Nixon J."/>
            <person name="Bollina V."/>
            <person name="Clarke W.E."/>
            <person name="Tuteja R."/>
            <person name="Spillane C."/>
            <person name="Robinson S.J."/>
            <person name="Links M.G."/>
            <person name="Clarke C."/>
            <person name="Higgins E.E."/>
            <person name="Huebert T."/>
            <person name="Sharpe A.G."/>
            <person name="Parkin I.A."/>
        </authorList>
    </citation>
    <scope>NUCLEOTIDE SEQUENCE [LARGE SCALE GENOMIC DNA]</scope>
    <source>
        <strain evidence="7">cv. DH55</strain>
    </source>
</reference>
<evidence type="ECO:0000259" key="6">
    <source>
        <dbReference type="PROSITE" id="PS51999"/>
    </source>
</evidence>
<name>A0ABM0T0F3_CAMSA</name>
<dbReference type="PANTHER" id="PTHR33248">
    <property type="entry name" value="ZINC ION-BINDING PROTEIN"/>
    <property type="match status" value="1"/>
</dbReference>
<evidence type="ECO:0000313" key="7">
    <source>
        <dbReference type="Proteomes" id="UP000694864"/>
    </source>
</evidence>
<evidence type="ECO:0000256" key="3">
    <source>
        <dbReference type="ARBA" id="ARBA00022833"/>
    </source>
</evidence>
<keyword evidence="5" id="KW-0175">Coiled coil</keyword>
<accession>A0ABM0T0F3</accession>
<keyword evidence="7" id="KW-1185">Reference proteome</keyword>
<dbReference type="InterPro" id="IPR010666">
    <property type="entry name" value="Znf_GRF"/>
</dbReference>
<reference evidence="8" key="2">
    <citation type="submission" date="2025-08" db="UniProtKB">
        <authorList>
            <consortium name="RefSeq"/>
        </authorList>
    </citation>
    <scope>IDENTIFICATION</scope>
    <source>
        <tissue evidence="8">Leaf</tissue>
    </source>
</reference>
<evidence type="ECO:0000256" key="2">
    <source>
        <dbReference type="ARBA" id="ARBA00022771"/>
    </source>
</evidence>